<organism evidence="2 3">
    <name type="scientific">Glutamicibacter protophormiae</name>
    <name type="common">Brevibacterium protophormiae</name>
    <dbReference type="NCBI Taxonomy" id="37930"/>
    <lineage>
        <taxon>Bacteria</taxon>
        <taxon>Bacillati</taxon>
        <taxon>Actinomycetota</taxon>
        <taxon>Actinomycetes</taxon>
        <taxon>Micrococcales</taxon>
        <taxon>Micrococcaceae</taxon>
        <taxon>Glutamicibacter</taxon>
    </lineage>
</organism>
<accession>A0ABS4XQV1</accession>
<evidence type="ECO:0000313" key="3">
    <source>
        <dbReference type="Proteomes" id="UP001195422"/>
    </source>
</evidence>
<feature type="region of interest" description="Disordered" evidence="1">
    <location>
        <begin position="1"/>
        <end position="39"/>
    </location>
</feature>
<dbReference type="Proteomes" id="UP001195422">
    <property type="component" value="Unassembled WGS sequence"/>
</dbReference>
<protein>
    <submittedName>
        <fullName evidence="2">Uncharacterized protein</fullName>
    </submittedName>
</protein>
<dbReference type="EMBL" id="JAGIOJ010000001">
    <property type="protein sequence ID" value="MBP2398879.1"/>
    <property type="molecule type" value="Genomic_DNA"/>
</dbReference>
<keyword evidence="3" id="KW-1185">Reference proteome</keyword>
<evidence type="ECO:0000313" key="2">
    <source>
        <dbReference type="EMBL" id="MBP2398879.1"/>
    </source>
</evidence>
<reference evidence="2 3" key="1">
    <citation type="submission" date="2021-03" db="EMBL/GenBank/DDBJ databases">
        <title>Sequencing the genomes of 1000 actinobacteria strains.</title>
        <authorList>
            <person name="Klenk H.-P."/>
        </authorList>
    </citation>
    <scope>NUCLEOTIDE SEQUENCE [LARGE SCALE GENOMIC DNA]</scope>
    <source>
        <strain evidence="2 3">DSM 20168</strain>
    </source>
</reference>
<sequence>MSPGQVSDELGKPPAPAVDPGRIRSQAQHPATAGTAPKQRVVDLDRGHEQILPALKHVLSYPRTTVRAVPGVKPGETIYVAKVWVAPGRPARVNARSVTKSTGSRSEVFWWAQRATEHFRDITEFHRTGELGRPHRRWAPQW</sequence>
<evidence type="ECO:0000256" key="1">
    <source>
        <dbReference type="SAM" id="MobiDB-lite"/>
    </source>
</evidence>
<comment type="caution">
    <text evidence="2">The sequence shown here is derived from an EMBL/GenBank/DDBJ whole genome shotgun (WGS) entry which is preliminary data.</text>
</comment>
<proteinExistence type="predicted"/>
<dbReference type="RefSeq" id="WP_188947645.1">
    <property type="nucleotide sequence ID" value="NZ_BMPH01000003.1"/>
</dbReference>
<gene>
    <name evidence="2" type="ORF">JOF39_001960</name>
</gene>
<name>A0ABS4XQV1_GLUPR</name>